<dbReference type="PROSITE" id="PS00284">
    <property type="entry name" value="SERPIN"/>
    <property type="match status" value="1"/>
</dbReference>
<dbReference type="SUPFAM" id="SSF56574">
    <property type="entry name" value="Serpins"/>
    <property type="match status" value="1"/>
</dbReference>
<organism evidence="10">
    <name type="scientific">Ixodes ricinus</name>
    <name type="common">Common tick</name>
    <name type="synonym">Acarus ricinus</name>
    <dbReference type="NCBI Taxonomy" id="34613"/>
    <lineage>
        <taxon>Eukaryota</taxon>
        <taxon>Metazoa</taxon>
        <taxon>Ecdysozoa</taxon>
        <taxon>Arthropoda</taxon>
        <taxon>Chelicerata</taxon>
        <taxon>Arachnida</taxon>
        <taxon>Acari</taxon>
        <taxon>Parasitiformes</taxon>
        <taxon>Ixodida</taxon>
        <taxon>Ixodoidea</taxon>
        <taxon>Ixodidae</taxon>
        <taxon>Ixodinae</taxon>
        <taxon>Ixodes</taxon>
    </lineage>
</organism>
<evidence type="ECO:0000256" key="4">
    <source>
        <dbReference type="ARBA" id="ARBA00022690"/>
    </source>
</evidence>
<evidence type="ECO:0000256" key="1">
    <source>
        <dbReference type="ARBA" id="ARBA00004613"/>
    </source>
</evidence>
<accession>A0A131Y239</accession>
<comment type="subcellular location">
    <subcellularLocation>
        <location evidence="1">Secreted</location>
    </subcellularLocation>
</comment>
<dbReference type="SMART" id="SM00093">
    <property type="entry name" value="SERPIN"/>
    <property type="match status" value="1"/>
</dbReference>
<dbReference type="Pfam" id="PF00079">
    <property type="entry name" value="Serpin"/>
    <property type="match status" value="1"/>
</dbReference>
<dbReference type="PANTHER" id="PTHR11461:SF211">
    <property type="entry name" value="GH10112P-RELATED"/>
    <property type="match status" value="1"/>
</dbReference>
<evidence type="ECO:0000259" key="9">
    <source>
        <dbReference type="SMART" id="SM00093"/>
    </source>
</evidence>
<protein>
    <submittedName>
        <fullName evidence="10">Putative serine proteinase inhibitor</fullName>
    </submittedName>
</protein>
<dbReference type="FunFam" id="3.30.497.10:FF:000031">
    <property type="entry name" value="Putative salivary serpin"/>
    <property type="match status" value="1"/>
</dbReference>
<dbReference type="AlphaFoldDB" id="A0A131Y239"/>
<evidence type="ECO:0000256" key="3">
    <source>
        <dbReference type="ARBA" id="ARBA00022525"/>
    </source>
</evidence>
<evidence type="ECO:0000313" key="10">
    <source>
        <dbReference type="EMBL" id="JAP73309.1"/>
    </source>
</evidence>
<sequence>LNLLRKLSSTRPGCNIFFSPSSVSAALAMVYAGAGGLTEAELSATLGHAMMVLTDRTALMSAYKRLLAENQYQDVALDIANAVLILKNFLVLDGYKMDVADVFKANVTSVDFARDGAKVASEIDQWVKQKAKGKIQNIVGGGLPEDTAMFLISAVYFKGTWVTMFDSAKTMPRPFYNHGTESSDRQTMELMSEMKFGRLDSLSSRAVEIPYKGDRGSMVVLLPDSNTGLPRLRDGLTAEVLKELADMMWWTTVELRLPKFEQVKEYTFVPILQKLGLKSVFTVDADLSRAADPGLFVSDVKHKAMIEVSEEGTVTAAVTTVRTVNGGRGRSIAVPQIRRFHVDHPFLFYIRDKVTNRVLFMKEINHL</sequence>
<evidence type="ECO:0000256" key="8">
    <source>
        <dbReference type="RuleBase" id="RU000411"/>
    </source>
</evidence>
<dbReference type="PANTHER" id="PTHR11461">
    <property type="entry name" value="SERINE PROTEASE INHIBITOR, SERPIN"/>
    <property type="match status" value="1"/>
</dbReference>
<dbReference type="InterPro" id="IPR042178">
    <property type="entry name" value="Serpin_sf_1"/>
</dbReference>
<name>A0A131Y239_IXORI</name>
<evidence type="ECO:0000256" key="6">
    <source>
        <dbReference type="ARBA" id="ARBA00022900"/>
    </source>
</evidence>
<dbReference type="GO" id="GO:0005615">
    <property type="term" value="C:extracellular space"/>
    <property type="evidence" value="ECO:0007669"/>
    <property type="project" value="InterPro"/>
</dbReference>
<dbReference type="InterPro" id="IPR000215">
    <property type="entry name" value="Serpin_fam"/>
</dbReference>
<evidence type="ECO:0000256" key="2">
    <source>
        <dbReference type="ARBA" id="ARBA00009500"/>
    </source>
</evidence>
<keyword evidence="5" id="KW-0732">Signal</keyword>
<feature type="non-terminal residue" evidence="10">
    <location>
        <position position="1"/>
    </location>
</feature>
<evidence type="ECO:0000256" key="7">
    <source>
        <dbReference type="ARBA" id="ARBA00023180"/>
    </source>
</evidence>
<evidence type="ECO:0000256" key="5">
    <source>
        <dbReference type="ARBA" id="ARBA00022729"/>
    </source>
</evidence>
<dbReference type="InterPro" id="IPR042185">
    <property type="entry name" value="Serpin_sf_2"/>
</dbReference>
<keyword evidence="3" id="KW-0964">Secreted</keyword>
<dbReference type="EMBL" id="GEFM01002487">
    <property type="protein sequence ID" value="JAP73309.1"/>
    <property type="molecule type" value="mRNA"/>
</dbReference>
<dbReference type="Gene3D" id="3.30.497.10">
    <property type="entry name" value="Antithrombin, subunit I, domain 2"/>
    <property type="match status" value="1"/>
</dbReference>
<keyword evidence="6" id="KW-0722">Serine protease inhibitor</keyword>
<comment type="similarity">
    <text evidence="2 8">Belongs to the serpin family.</text>
</comment>
<dbReference type="Gene3D" id="2.30.39.10">
    <property type="entry name" value="Alpha-1-antitrypsin, domain 1"/>
    <property type="match status" value="1"/>
</dbReference>
<reference evidence="10" key="1">
    <citation type="submission" date="2016-02" db="EMBL/GenBank/DDBJ databases">
        <title>RNAseq analyses of the midgut from blood- or serum-fed Ixodes ricinus ticks.</title>
        <authorList>
            <person name="Perner J."/>
            <person name="Provaznik J."/>
            <person name="Schrenkova J."/>
            <person name="Urbanova V."/>
            <person name="Ribeiro J.M."/>
            <person name="Kopacek P."/>
        </authorList>
    </citation>
    <scope>NUCLEOTIDE SEQUENCE</scope>
    <source>
        <tissue evidence="10">Gut</tissue>
    </source>
</reference>
<dbReference type="InterPro" id="IPR023796">
    <property type="entry name" value="Serpin_dom"/>
</dbReference>
<dbReference type="GO" id="GO:0004867">
    <property type="term" value="F:serine-type endopeptidase inhibitor activity"/>
    <property type="evidence" value="ECO:0007669"/>
    <property type="project" value="UniProtKB-KW"/>
</dbReference>
<keyword evidence="4" id="KW-0646">Protease inhibitor</keyword>
<proteinExistence type="evidence at transcript level"/>
<dbReference type="InterPro" id="IPR023795">
    <property type="entry name" value="Serpin_CS"/>
</dbReference>
<keyword evidence="7" id="KW-0325">Glycoprotein</keyword>
<feature type="domain" description="Serpin" evidence="9">
    <location>
        <begin position="1"/>
        <end position="367"/>
    </location>
</feature>
<dbReference type="InterPro" id="IPR036186">
    <property type="entry name" value="Serpin_sf"/>
</dbReference>